<feature type="compositionally biased region" description="Low complexity" evidence="1">
    <location>
        <begin position="493"/>
        <end position="514"/>
    </location>
</feature>
<proteinExistence type="predicted"/>
<dbReference type="AlphaFoldDB" id="A0A1Y2HKH0"/>
<evidence type="ECO:0000256" key="1">
    <source>
        <dbReference type="SAM" id="MobiDB-lite"/>
    </source>
</evidence>
<accession>A0A1Y2HKH0</accession>
<feature type="non-terminal residue" evidence="2">
    <location>
        <position position="559"/>
    </location>
</feature>
<name>A0A1Y2HKH0_9FUNG</name>
<organism evidence="2 3">
    <name type="scientific">Catenaria anguillulae PL171</name>
    <dbReference type="NCBI Taxonomy" id="765915"/>
    <lineage>
        <taxon>Eukaryota</taxon>
        <taxon>Fungi</taxon>
        <taxon>Fungi incertae sedis</taxon>
        <taxon>Blastocladiomycota</taxon>
        <taxon>Blastocladiomycetes</taxon>
        <taxon>Blastocladiales</taxon>
        <taxon>Catenariaceae</taxon>
        <taxon>Catenaria</taxon>
    </lineage>
</organism>
<feature type="compositionally biased region" description="Basic and acidic residues" evidence="1">
    <location>
        <begin position="11"/>
        <end position="20"/>
    </location>
</feature>
<evidence type="ECO:0000313" key="3">
    <source>
        <dbReference type="Proteomes" id="UP000193411"/>
    </source>
</evidence>
<sequence length="559" mass="58188">MTTVDPQPNEHPAHASRQQDPKSSPCAALPSSPPSSPYPPSATSHHDDKDDGSQGGKHGKNVDERSAAVITTAATAESPNRVPATATAATATAVGVLGAVTQSRDWHGDHTCSSSVVCDLESCNARDPSKYANAPTAPNAIAFAEPARAHPVPARVPPKRSHVTKSVEAAPELPTPPGSAMPSPPLFVRGPSRLSAQREVTVEDGYDVRQECSGQVERGTEEADTASSVHDDAAGQLGGAASVVSQGQSLAEIEPWVAHQDQDTDLKSWSSPCADRFVAKPGRKLNRAVSWHDTVKTPARAPVPVLVAASSSAPLADQDPAPTAPPMYLELESTPLPRAKSLPLSPAPAAAAPLLLRSTLLKPSAKRKRSRSPSPDTLPQLSASSSASSRAPLAPTRRSHVQPGAWAPRRVHTLPAPPSALTVSPTKALEWWQWAEDKENIDPETWLRQYEAKKKQVRPADQDVQRHRQAGCGDGGLASSAATGGNGGGGAASGARSRNSAPSSSTSASKLSGPHTSTGAQTLSILACRSSNACLDTLANSAMKPPNKRQRTGYVTASA</sequence>
<comment type="caution">
    <text evidence="2">The sequence shown here is derived from an EMBL/GenBank/DDBJ whole genome shotgun (WGS) entry which is preliminary data.</text>
</comment>
<evidence type="ECO:0000313" key="2">
    <source>
        <dbReference type="EMBL" id="ORZ34341.1"/>
    </source>
</evidence>
<keyword evidence="3" id="KW-1185">Reference proteome</keyword>
<dbReference type="Proteomes" id="UP000193411">
    <property type="component" value="Unassembled WGS sequence"/>
</dbReference>
<feature type="compositionally biased region" description="Low complexity" evidence="1">
    <location>
        <begin position="372"/>
        <end position="396"/>
    </location>
</feature>
<feature type="compositionally biased region" description="Low complexity" evidence="1">
    <location>
        <begin position="21"/>
        <end position="30"/>
    </location>
</feature>
<feature type="region of interest" description="Disordered" evidence="1">
    <location>
        <begin position="1"/>
        <end position="84"/>
    </location>
</feature>
<gene>
    <name evidence="2" type="ORF">BCR44DRAFT_1436503</name>
</gene>
<feature type="region of interest" description="Disordered" evidence="1">
    <location>
        <begin position="456"/>
        <end position="518"/>
    </location>
</feature>
<feature type="compositionally biased region" description="Pro residues" evidence="1">
    <location>
        <begin position="31"/>
        <end position="40"/>
    </location>
</feature>
<feature type="region of interest" description="Disordered" evidence="1">
    <location>
        <begin position="361"/>
        <end position="422"/>
    </location>
</feature>
<reference evidence="2 3" key="1">
    <citation type="submission" date="2016-07" db="EMBL/GenBank/DDBJ databases">
        <title>Pervasive Adenine N6-methylation of Active Genes in Fungi.</title>
        <authorList>
            <consortium name="DOE Joint Genome Institute"/>
            <person name="Mondo S.J."/>
            <person name="Dannebaum R.O."/>
            <person name="Kuo R.C."/>
            <person name="Labutti K."/>
            <person name="Haridas S."/>
            <person name="Kuo A."/>
            <person name="Salamov A."/>
            <person name="Ahrendt S.R."/>
            <person name="Lipzen A."/>
            <person name="Sullivan W."/>
            <person name="Andreopoulos W.B."/>
            <person name="Clum A."/>
            <person name="Lindquist E."/>
            <person name="Daum C."/>
            <person name="Ramamoorthy G.K."/>
            <person name="Gryganskyi A."/>
            <person name="Culley D."/>
            <person name="Magnuson J.K."/>
            <person name="James T.Y."/>
            <person name="O'Malley M.A."/>
            <person name="Stajich J.E."/>
            <person name="Spatafora J.W."/>
            <person name="Visel A."/>
            <person name="Grigoriev I.V."/>
        </authorList>
    </citation>
    <scope>NUCLEOTIDE SEQUENCE [LARGE SCALE GENOMIC DNA]</scope>
    <source>
        <strain evidence="2 3">PL171</strain>
    </source>
</reference>
<dbReference type="EMBL" id="MCFL01000029">
    <property type="protein sequence ID" value="ORZ34341.1"/>
    <property type="molecule type" value="Genomic_DNA"/>
</dbReference>
<protein>
    <submittedName>
        <fullName evidence="2">Uncharacterized protein</fullName>
    </submittedName>
</protein>
<feature type="compositionally biased region" description="Basic and acidic residues" evidence="1">
    <location>
        <begin position="456"/>
        <end position="466"/>
    </location>
</feature>